<evidence type="ECO:0000256" key="5">
    <source>
        <dbReference type="ARBA" id="ARBA00004496"/>
    </source>
</evidence>
<dbReference type="EMBL" id="WNVG01000620">
    <property type="protein sequence ID" value="MDZ5034508.1"/>
    <property type="molecule type" value="Genomic_DNA"/>
</dbReference>
<evidence type="ECO:0000256" key="6">
    <source>
        <dbReference type="ARBA" id="ARBA00022490"/>
    </source>
</evidence>
<dbReference type="Gene3D" id="3.30.420.10">
    <property type="entry name" value="Ribonuclease H-like superfamily/Ribonuclease H"/>
    <property type="match status" value="1"/>
</dbReference>
<evidence type="ECO:0000256" key="1">
    <source>
        <dbReference type="ARBA" id="ARBA00000077"/>
    </source>
</evidence>
<keyword evidence="8" id="KW-0479">Metal-binding</keyword>
<reference evidence="14" key="1">
    <citation type="submission" date="2019-11" db="EMBL/GenBank/DDBJ databases">
        <title>Characterization of Clostridium perfringens isolates from swine manure treated agricultural soils.</title>
        <authorList>
            <person name="Wushke S.T."/>
        </authorList>
    </citation>
    <scope>NUCLEOTIDE SEQUENCE</scope>
    <source>
        <strain evidence="14">X15</strain>
    </source>
</reference>
<dbReference type="GO" id="GO:0032299">
    <property type="term" value="C:ribonuclease H2 complex"/>
    <property type="evidence" value="ECO:0007669"/>
    <property type="project" value="TreeGrafter"/>
</dbReference>
<dbReference type="AlphaFoldDB" id="A0AAW9J757"/>
<sequence length="103" mass="11586">CISMKIKPEFILSDGYLIKGINIHNKSVIKGDAKSASIAAASILAKVYRDNLMKKYSKEYPYYGFDENSGYGTNKHVDGLKEFGPCKIHRRSFLKNILPINSL</sequence>
<dbReference type="GO" id="GO:0043137">
    <property type="term" value="P:DNA replication, removal of RNA primer"/>
    <property type="evidence" value="ECO:0007669"/>
    <property type="project" value="TreeGrafter"/>
</dbReference>
<comment type="cofactor">
    <cofactor evidence="2">
        <name>Mn(2+)</name>
        <dbReference type="ChEBI" id="CHEBI:29035"/>
    </cofactor>
</comment>
<comment type="caution">
    <text evidence="11">Lacks conserved residue(s) required for the propagation of feature annotation.</text>
</comment>
<dbReference type="PANTHER" id="PTHR10954">
    <property type="entry name" value="RIBONUCLEASE H2 SUBUNIT A"/>
    <property type="match status" value="1"/>
</dbReference>
<dbReference type="PROSITE" id="PS51975">
    <property type="entry name" value="RNASE_H_2"/>
    <property type="match status" value="1"/>
</dbReference>
<evidence type="ECO:0000256" key="3">
    <source>
        <dbReference type="ARBA" id="ARBA00001946"/>
    </source>
</evidence>
<keyword evidence="9 12" id="KW-0255">Endonuclease</keyword>
<dbReference type="GO" id="GO:0004523">
    <property type="term" value="F:RNA-DNA hybrid ribonuclease activity"/>
    <property type="evidence" value="ECO:0007669"/>
    <property type="project" value="UniProtKB-EC"/>
</dbReference>
<evidence type="ECO:0000256" key="4">
    <source>
        <dbReference type="ARBA" id="ARBA00004065"/>
    </source>
</evidence>
<dbReference type="PANTHER" id="PTHR10954:SF18">
    <property type="entry name" value="RIBONUCLEASE HII"/>
    <property type="match status" value="1"/>
</dbReference>
<keyword evidence="6" id="KW-0963">Cytoplasm</keyword>
<dbReference type="InterPro" id="IPR012337">
    <property type="entry name" value="RNaseH-like_sf"/>
</dbReference>
<dbReference type="GO" id="GO:0003723">
    <property type="term" value="F:RNA binding"/>
    <property type="evidence" value="ECO:0007669"/>
    <property type="project" value="UniProtKB-UniRule"/>
</dbReference>
<evidence type="ECO:0000256" key="12">
    <source>
        <dbReference type="RuleBase" id="RU003515"/>
    </source>
</evidence>
<dbReference type="EC" id="3.1.26.4" evidence="12"/>
<organism evidence="14 15">
    <name type="scientific">Clostridium perfringens</name>
    <dbReference type="NCBI Taxonomy" id="1502"/>
    <lineage>
        <taxon>Bacteria</taxon>
        <taxon>Bacillati</taxon>
        <taxon>Bacillota</taxon>
        <taxon>Clostridia</taxon>
        <taxon>Eubacteriales</taxon>
        <taxon>Clostridiaceae</taxon>
        <taxon>Clostridium</taxon>
    </lineage>
</organism>
<dbReference type="InterPro" id="IPR024567">
    <property type="entry name" value="RNase_HII/HIII_dom"/>
</dbReference>
<keyword evidence="7 12" id="KW-0540">Nuclease</keyword>
<comment type="cofactor">
    <cofactor evidence="3">
        <name>Mg(2+)</name>
        <dbReference type="ChEBI" id="CHEBI:18420"/>
    </cofactor>
</comment>
<proteinExistence type="inferred from homology"/>
<accession>A0AAW9J757</accession>
<evidence type="ECO:0000256" key="8">
    <source>
        <dbReference type="ARBA" id="ARBA00022723"/>
    </source>
</evidence>
<evidence type="ECO:0000313" key="14">
    <source>
        <dbReference type="EMBL" id="MDZ5034508.1"/>
    </source>
</evidence>
<protein>
    <recommendedName>
        <fullName evidence="12">Ribonuclease</fullName>
        <ecNumber evidence="12">3.1.26.4</ecNumber>
    </recommendedName>
</protein>
<evidence type="ECO:0000259" key="13">
    <source>
        <dbReference type="PROSITE" id="PS51975"/>
    </source>
</evidence>
<evidence type="ECO:0000256" key="10">
    <source>
        <dbReference type="ARBA" id="ARBA00022801"/>
    </source>
</evidence>
<comment type="subcellular location">
    <subcellularLocation>
        <location evidence="5">Cytoplasm</location>
    </subcellularLocation>
</comment>
<evidence type="ECO:0000313" key="15">
    <source>
        <dbReference type="Proteomes" id="UP001289066"/>
    </source>
</evidence>
<keyword evidence="10 12" id="KW-0378">Hydrolase</keyword>
<dbReference type="SUPFAM" id="SSF53098">
    <property type="entry name" value="Ribonuclease H-like"/>
    <property type="match status" value="1"/>
</dbReference>
<evidence type="ECO:0000256" key="2">
    <source>
        <dbReference type="ARBA" id="ARBA00001936"/>
    </source>
</evidence>
<feature type="domain" description="RNase H type-2" evidence="13">
    <location>
        <begin position="1"/>
        <end position="103"/>
    </location>
</feature>
<evidence type="ECO:0000256" key="9">
    <source>
        <dbReference type="ARBA" id="ARBA00022759"/>
    </source>
</evidence>
<dbReference type="InterPro" id="IPR036397">
    <property type="entry name" value="RNaseH_sf"/>
</dbReference>
<evidence type="ECO:0000256" key="11">
    <source>
        <dbReference type="PROSITE-ProRule" id="PRU01319"/>
    </source>
</evidence>
<dbReference type="GO" id="GO:0046872">
    <property type="term" value="F:metal ion binding"/>
    <property type="evidence" value="ECO:0007669"/>
    <property type="project" value="UniProtKB-KW"/>
</dbReference>
<comment type="catalytic activity">
    <reaction evidence="1 12">
        <text>Endonucleolytic cleavage to 5'-phosphomonoester.</text>
        <dbReference type="EC" id="3.1.26.4"/>
    </reaction>
</comment>
<dbReference type="GO" id="GO:0006298">
    <property type="term" value="P:mismatch repair"/>
    <property type="evidence" value="ECO:0007669"/>
    <property type="project" value="TreeGrafter"/>
</dbReference>
<evidence type="ECO:0000256" key="7">
    <source>
        <dbReference type="ARBA" id="ARBA00022722"/>
    </source>
</evidence>
<comment type="similarity">
    <text evidence="12">Belongs to the RNase HII family.</text>
</comment>
<gene>
    <name evidence="14" type="ORF">GNF81_17575</name>
</gene>
<feature type="non-terminal residue" evidence="14">
    <location>
        <position position="1"/>
    </location>
</feature>
<dbReference type="Proteomes" id="UP001289066">
    <property type="component" value="Unassembled WGS sequence"/>
</dbReference>
<name>A0AAW9J757_CLOPF</name>
<dbReference type="GO" id="GO:0005737">
    <property type="term" value="C:cytoplasm"/>
    <property type="evidence" value="ECO:0007669"/>
    <property type="project" value="UniProtKB-SubCell"/>
</dbReference>
<comment type="caution">
    <text evidence="14">The sequence shown here is derived from an EMBL/GenBank/DDBJ whole genome shotgun (WGS) entry which is preliminary data.</text>
</comment>
<dbReference type="Pfam" id="PF01351">
    <property type="entry name" value="RNase_HII"/>
    <property type="match status" value="1"/>
</dbReference>
<dbReference type="InterPro" id="IPR001352">
    <property type="entry name" value="RNase_HII/HIII"/>
</dbReference>
<comment type="function">
    <text evidence="4 12">Endonuclease that specifically degrades the RNA of RNA-DNA hybrids.</text>
</comment>